<proteinExistence type="predicted"/>
<accession>A0A223KWB6</accession>
<evidence type="ECO:0000313" key="2">
    <source>
        <dbReference type="Proteomes" id="UP000215224"/>
    </source>
</evidence>
<name>A0A223KWB6_9BACI</name>
<keyword evidence="2" id="KW-1185">Reference proteome</keyword>
<gene>
    <name evidence="1" type="ORF">BC6307_22070</name>
</gene>
<dbReference type="RefSeq" id="WP_066418284.1">
    <property type="nucleotide sequence ID" value="NZ_CP018866.1"/>
</dbReference>
<dbReference type="Proteomes" id="UP000215224">
    <property type="component" value="Chromosome"/>
</dbReference>
<dbReference type="EMBL" id="CP018866">
    <property type="protein sequence ID" value="AST93765.1"/>
    <property type="molecule type" value="Genomic_DNA"/>
</dbReference>
<organism evidence="1 2">
    <name type="scientific">Sutcliffiella cohnii</name>
    <dbReference type="NCBI Taxonomy" id="33932"/>
    <lineage>
        <taxon>Bacteria</taxon>
        <taxon>Bacillati</taxon>
        <taxon>Bacillota</taxon>
        <taxon>Bacilli</taxon>
        <taxon>Bacillales</taxon>
        <taxon>Bacillaceae</taxon>
        <taxon>Sutcliffiella</taxon>
    </lineage>
</organism>
<sequence>MTTEYYLGKDENVMYQYQFQIEDYRVGKVGKSFNHISVPVSFDLLIGGKWMNGTVFYHHYHRTITFDPNLSQILKHIDEAEVSLMKQTVFKHLEKEIKGLALSQSPLFHQRMIP</sequence>
<protein>
    <submittedName>
        <fullName evidence="1">Uncharacterized protein</fullName>
    </submittedName>
</protein>
<reference evidence="1 2" key="1">
    <citation type="submission" date="2016-12" db="EMBL/GenBank/DDBJ databases">
        <title>The whole genome sequencing and assembly of Bacillus cohnii DSM 6307T strain.</title>
        <authorList>
            <person name="Lee Y.-J."/>
            <person name="Yi H."/>
            <person name="Bahn Y.-S."/>
            <person name="Kim J.F."/>
            <person name="Lee D.-W."/>
        </authorList>
    </citation>
    <scope>NUCLEOTIDE SEQUENCE [LARGE SCALE GENOMIC DNA]</scope>
    <source>
        <strain evidence="1 2">DSM 6307</strain>
    </source>
</reference>
<dbReference type="KEGG" id="bcoh:BC6307_22070"/>
<evidence type="ECO:0000313" key="1">
    <source>
        <dbReference type="EMBL" id="AST93765.1"/>
    </source>
</evidence>
<dbReference type="AlphaFoldDB" id="A0A223KWB6"/>